<dbReference type="PROSITE" id="PS51296">
    <property type="entry name" value="RIESKE"/>
    <property type="match status" value="1"/>
</dbReference>
<evidence type="ECO:0000256" key="1">
    <source>
        <dbReference type="ARBA" id="ARBA00001962"/>
    </source>
</evidence>
<dbReference type="SUPFAM" id="SSF55961">
    <property type="entry name" value="Bet v1-like"/>
    <property type="match status" value="1"/>
</dbReference>
<evidence type="ECO:0000256" key="5">
    <source>
        <dbReference type="ARBA" id="ARBA00023004"/>
    </source>
</evidence>
<dbReference type="GO" id="GO:0016491">
    <property type="term" value="F:oxidoreductase activity"/>
    <property type="evidence" value="ECO:0007669"/>
    <property type="project" value="UniProtKB-KW"/>
</dbReference>
<gene>
    <name evidence="8" type="ORF">METZ01_LOCUS71419</name>
</gene>
<dbReference type="PRINTS" id="PR00090">
    <property type="entry name" value="RNGDIOXGNASE"/>
</dbReference>
<sequence>MTVVKNKSWDNPSLKGTKVDGARYNSREFMEKEWESLWPKVWLLLGREDELPKPGDYQMEEFGRESFIMVRQKDNTVKTFYNVCAHRGARLTNNPWGKTKAFKCPYHGWIWSLEGELAEAQDSEDFPEGNPCGKLKLEEVKTETFAGFVWINMDKDGISLKEWLGPVWEDWEAYEIHKWKPYLMQTVTMPCNWKIILDNFNESYHLNTVHAPEKSVTTKRIASGMDTSYKTSQFDLSEQGHNRMIMKGGYAFATINEDGEIRDPLYSVLKEWGLNPDNYKGKPEDTREALQKAKREVGPIKGYTHYKNLRDQQFTDVQHYTLFPNFAVSLWTDGFHFLRARPHPTDPEKCLFDHFWYASQPDKETAPVRTTKGILDRNQYAEREFFNYGEESMGQTIDQDGAIFVLQQQGLRSRGFKRAYYSNQESRVHRFHELIDDYFNGGES</sequence>
<dbReference type="AlphaFoldDB" id="A0A381TR84"/>
<keyword evidence="2" id="KW-0001">2Fe-2S</keyword>
<evidence type="ECO:0000256" key="4">
    <source>
        <dbReference type="ARBA" id="ARBA00023002"/>
    </source>
</evidence>
<dbReference type="EMBL" id="UINC01005029">
    <property type="protein sequence ID" value="SVA18565.1"/>
    <property type="molecule type" value="Genomic_DNA"/>
</dbReference>
<dbReference type="CDD" id="cd03469">
    <property type="entry name" value="Rieske_RO_Alpha_N"/>
    <property type="match status" value="1"/>
</dbReference>
<feature type="domain" description="Rieske" evidence="7">
    <location>
        <begin position="42"/>
        <end position="151"/>
    </location>
</feature>
<accession>A0A381TR84</accession>
<dbReference type="SUPFAM" id="SSF50022">
    <property type="entry name" value="ISP domain"/>
    <property type="match status" value="1"/>
</dbReference>
<evidence type="ECO:0000256" key="6">
    <source>
        <dbReference type="ARBA" id="ARBA00023014"/>
    </source>
</evidence>
<evidence type="ECO:0000256" key="3">
    <source>
        <dbReference type="ARBA" id="ARBA00022723"/>
    </source>
</evidence>
<keyword evidence="4" id="KW-0560">Oxidoreductase</keyword>
<dbReference type="Pfam" id="PF00355">
    <property type="entry name" value="Rieske"/>
    <property type="match status" value="1"/>
</dbReference>
<reference evidence="8" key="1">
    <citation type="submission" date="2018-05" db="EMBL/GenBank/DDBJ databases">
        <authorList>
            <person name="Lanie J.A."/>
            <person name="Ng W.-L."/>
            <person name="Kazmierczak K.M."/>
            <person name="Andrzejewski T.M."/>
            <person name="Davidsen T.M."/>
            <person name="Wayne K.J."/>
            <person name="Tettelin H."/>
            <person name="Glass J.I."/>
            <person name="Rusch D."/>
            <person name="Podicherti R."/>
            <person name="Tsui H.-C.T."/>
            <person name="Winkler M.E."/>
        </authorList>
    </citation>
    <scope>NUCLEOTIDE SEQUENCE</scope>
</reference>
<name>A0A381TR84_9ZZZZ</name>
<dbReference type="Gene3D" id="2.102.10.10">
    <property type="entry name" value="Rieske [2Fe-2S] iron-sulphur domain"/>
    <property type="match status" value="1"/>
</dbReference>
<dbReference type="GO" id="GO:0005506">
    <property type="term" value="F:iron ion binding"/>
    <property type="evidence" value="ECO:0007669"/>
    <property type="project" value="InterPro"/>
</dbReference>
<evidence type="ECO:0000256" key="2">
    <source>
        <dbReference type="ARBA" id="ARBA00022714"/>
    </source>
</evidence>
<evidence type="ECO:0000313" key="8">
    <source>
        <dbReference type="EMBL" id="SVA18565.1"/>
    </source>
</evidence>
<keyword evidence="3" id="KW-0479">Metal-binding</keyword>
<dbReference type="InterPro" id="IPR001663">
    <property type="entry name" value="Rng_hydr_dOase-A"/>
</dbReference>
<dbReference type="Gene3D" id="3.90.380.10">
    <property type="entry name" value="Naphthalene 1,2-dioxygenase Alpha Subunit, Chain A, domain 1"/>
    <property type="match status" value="1"/>
</dbReference>
<dbReference type="InterPro" id="IPR017941">
    <property type="entry name" value="Rieske_2Fe-2S"/>
</dbReference>
<dbReference type="PANTHER" id="PTHR43756">
    <property type="entry name" value="CHOLINE MONOOXYGENASE, CHLOROPLASTIC"/>
    <property type="match status" value="1"/>
</dbReference>
<keyword evidence="6" id="KW-0411">Iron-sulfur</keyword>
<comment type="cofactor">
    <cofactor evidence="1">
        <name>Fe cation</name>
        <dbReference type="ChEBI" id="CHEBI:24875"/>
    </cofactor>
</comment>
<dbReference type="GO" id="GO:0051537">
    <property type="term" value="F:2 iron, 2 sulfur cluster binding"/>
    <property type="evidence" value="ECO:0007669"/>
    <property type="project" value="UniProtKB-KW"/>
</dbReference>
<protein>
    <recommendedName>
        <fullName evidence="7">Rieske domain-containing protein</fullName>
    </recommendedName>
</protein>
<dbReference type="InterPro" id="IPR015879">
    <property type="entry name" value="Ring_hydroxy_dOase_asu_C_dom"/>
</dbReference>
<evidence type="ECO:0000259" key="7">
    <source>
        <dbReference type="PROSITE" id="PS51296"/>
    </source>
</evidence>
<proteinExistence type="predicted"/>
<keyword evidence="5" id="KW-0408">Iron</keyword>
<dbReference type="Pfam" id="PF00848">
    <property type="entry name" value="Ring_hydroxyl_A"/>
    <property type="match status" value="1"/>
</dbReference>
<organism evidence="8">
    <name type="scientific">marine metagenome</name>
    <dbReference type="NCBI Taxonomy" id="408172"/>
    <lineage>
        <taxon>unclassified sequences</taxon>
        <taxon>metagenomes</taxon>
        <taxon>ecological metagenomes</taxon>
    </lineage>
</organism>
<dbReference type="InterPro" id="IPR036922">
    <property type="entry name" value="Rieske_2Fe-2S_sf"/>
</dbReference>
<dbReference type="CDD" id="cd08882">
    <property type="entry name" value="RHO_alpha_C_MupW-like"/>
    <property type="match status" value="1"/>
</dbReference>
<dbReference type="PANTHER" id="PTHR43756:SF5">
    <property type="entry name" value="CHOLINE MONOOXYGENASE, CHLOROPLASTIC"/>
    <property type="match status" value="1"/>
</dbReference>